<dbReference type="EMBL" id="JABANM010000108">
    <property type="protein sequence ID" value="KAF4756538.1"/>
    <property type="molecule type" value="Genomic_DNA"/>
</dbReference>
<sequence>MLPKQLIIGASAVAAVASASQMPLFRGSGEYPRLSGFSYYDNREKHVKCSFYNDQGLTERYLALNFYVKDDSMRTESIYRPKTTNREAFNIHYSERGVISNYQQNYPHPGQPYIDFDKNTPPRSTGEDPLMNLTLASNDEMDKLLSAIDKIRFTRNRPMIFVGELYDAEKEQNKDRIYAIKAINSVCAAAVQSIKKQYDAGELCDKSDKIADTAVTAARDEGWVAYEDKLIITHMRPRVPQRATARD</sequence>
<dbReference type="AlphaFoldDB" id="A0A7J6UHP6"/>
<reference evidence="3 4" key="1">
    <citation type="submission" date="2020-04" db="EMBL/GenBank/DDBJ databases">
        <title>Perkinsus olseni comparative genomics.</title>
        <authorList>
            <person name="Bogema D.R."/>
        </authorList>
    </citation>
    <scope>NUCLEOTIDE SEQUENCE [LARGE SCALE GENOMIC DNA]</scope>
    <source>
        <strain evidence="2">ATCC PRA-205</strain>
        <strain evidence="1 3">ATCC PRA-207</strain>
    </source>
</reference>
<dbReference type="Proteomes" id="UP000574390">
    <property type="component" value="Unassembled WGS sequence"/>
</dbReference>
<keyword evidence="3" id="KW-1185">Reference proteome</keyword>
<evidence type="ECO:0000313" key="2">
    <source>
        <dbReference type="EMBL" id="KAF4756538.1"/>
    </source>
</evidence>
<protein>
    <submittedName>
        <fullName evidence="2">Uncharacterized protein</fullName>
    </submittedName>
</protein>
<organism evidence="2 4">
    <name type="scientific">Perkinsus olseni</name>
    <name type="common">Perkinsus atlanticus</name>
    <dbReference type="NCBI Taxonomy" id="32597"/>
    <lineage>
        <taxon>Eukaryota</taxon>
        <taxon>Sar</taxon>
        <taxon>Alveolata</taxon>
        <taxon>Perkinsozoa</taxon>
        <taxon>Perkinsea</taxon>
        <taxon>Perkinsida</taxon>
        <taxon>Perkinsidae</taxon>
        <taxon>Perkinsus</taxon>
    </lineage>
</organism>
<evidence type="ECO:0000313" key="4">
    <source>
        <dbReference type="Proteomes" id="UP000574390"/>
    </source>
</evidence>
<gene>
    <name evidence="2" type="ORF">FOZ62_000215</name>
    <name evidence="1" type="ORF">FOZ63_008101</name>
</gene>
<proteinExistence type="predicted"/>
<name>A0A7J6UHP6_PEROL</name>
<accession>A0A7J6UHP6</accession>
<evidence type="ECO:0000313" key="1">
    <source>
        <dbReference type="EMBL" id="KAF4743312.1"/>
    </source>
</evidence>
<dbReference type="Proteomes" id="UP000553632">
    <property type="component" value="Unassembled WGS sequence"/>
</dbReference>
<comment type="caution">
    <text evidence="2">The sequence shown here is derived from an EMBL/GenBank/DDBJ whole genome shotgun (WGS) entry which is preliminary data.</text>
</comment>
<dbReference type="EMBL" id="JABANO010011537">
    <property type="protein sequence ID" value="KAF4743312.1"/>
    <property type="molecule type" value="Genomic_DNA"/>
</dbReference>
<evidence type="ECO:0000313" key="3">
    <source>
        <dbReference type="Proteomes" id="UP000553632"/>
    </source>
</evidence>